<feature type="repeat" description="ANK" evidence="3">
    <location>
        <begin position="745"/>
        <end position="780"/>
    </location>
</feature>
<keyword evidence="5" id="KW-0496">Mitochondrion</keyword>
<keyword evidence="4" id="KW-0732">Signal</keyword>
<dbReference type="InterPro" id="IPR051165">
    <property type="entry name" value="Multifunctional_ANK_Repeat"/>
</dbReference>
<feature type="repeat" description="ANK" evidence="3">
    <location>
        <begin position="781"/>
        <end position="810"/>
    </location>
</feature>
<feature type="chain" id="PRO_5018105977" evidence="4">
    <location>
        <begin position="24"/>
        <end position="960"/>
    </location>
</feature>
<evidence type="ECO:0000256" key="3">
    <source>
        <dbReference type="PROSITE-ProRule" id="PRU00023"/>
    </source>
</evidence>
<dbReference type="PROSITE" id="PS50297">
    <property type="entry name" value="ANK_REP_REGION"/>
    <property type="match status" value="4"/>
</dbReference>
<dbReference type="EMBL" id="OVEO01000019">
    <property type="protein sequence ID" value="SPR01911.1"/>
    <property type="molecule type" value="Genomic_DNA"/>
</dbReference>
<feature type="repeat" description="ANK" evidence="3">
    <location>
        <begin position="96"/>
        <end position="129"/>
    </location>
</feature>
<dbReference type="AlphaFoldDB" id="A0A3P3YNW6"/>
<dbReference type="InterPro" id="IPR002110">
    <property type="entry name" value="Ankyrin_rpt"/>
</dbReference>
<dbReference type="PANTHER" id="PTHR24123">
    <property type="entry name" value="ANKYRIN REPEAT-CONTAINING"/>
    <property type="match status" value="1"/>
</dbReference>
<dbReference type="Gene3D" id="1.25.40.20">
    <property type="entry name" value="Ankyrin repeat-containing domain"/>
    <property type="match status" value="3"/>
</dbReference>
<organism evidence="5 6">
    <name type="scientific">Plasmodiophora brassicae</name>
    <name type="common">Clubroot disease agent</name>
    <dbReference type="NCBI Taxonomy" id="37360"/>
    <lineage>
        <taxon>Eukaryota</taxon>
        <taxon>Sar</taxon>
        <taxon>Rhizaria</taxon>
        <taxon>Endomyxa</taxon>
        <taxon>Phytomyxea</taxon>
        <taxon>Plasmodiophorida</taxon>
        <taxon>Plasmodiophoridae</taxon>
        <taxon>Plasmodiophora</taxon>
    </lineage>
</organism>
<proteinExistence type="predicted"/>
<dbReference type="Proteomes" id="UP000290189">
    <property type="component" value="Unassembled WGS sequence"/>
</dbReference>
<geneLocation type="mitochondrion" evidence="5"/>
<dbReference type="Pfam" id="PF12796">
    <property type="entry name" value="Ank_2"/>
    <property type="match status" value="2"/>
</dbReference>
<dbReference type="PANTHER" id="PTHR24123:SF33">
    <property type="entry name" value="PROTEIN HOS4"/>
    <property type="match status" value="1"/>
</dbReference>
<accession>A0A3P3YNW6</accession>
<evidence type="ECO:0000256" key="2">
    <source>
        <dbReference type="ARBA" id="ARBA00023043"/>
    </source>
</evidence>
<dbReference type="SUPFAM" id="SSF48403">
    <property type="entry name" value="Ankyrin repeat"/>
    <property type="match status" value="2"/>
</dbReference>
<keyword evidence="2 3" id="KW-0040">ANK repeat</keyword>
<name>A0A3P3YNW6_PLABS</name>
<evidence type="ECO:0000313" key="5">
    <source>
        <dbReference type="EMBL" id="SPR01911.1"/>
    </source>
</evidence>
<evidence type="ECO:0000256" key="4">
    <source>
        <dbReference type="SAM" id="SignalP"/>
    </source>
</evidence>
<feature type="signal peptide" evidence="4">
    <location>
        <begin position="1"/>
        <end position="23"/>
    </location>
</feature>
<gene>
    <name evidence="5" type="ORF">PLBR_LOCUS9126</name>
</gene>
<dbReference type="Pfam" id="PF00023">
    <property type="entry name" value="Ank"/>
    <property type="match status" value="1"/>
</dbReference>
<sequence length="960" mass="104487">MLTGRHVAVLVLVVAAAVVRVDGAASERQDFFDAVCNGDLRAVQRHNRSCLVWTAGEFCTSGPNITGLHLAAVYGYDHIVSWLIHSGADVNAVDGNGNTPLHLACVSEKQAVVVEIVASGRADLFARNRFQQTPLGIAMTAYVGLHLSPERCDNVLGIVMVLLDAGATYGENWDIARLKMARRKRLLGFLRTKAKPRTLFNAIKDADEDSVRGICDGNVRWVQWTDPTGRDPPFQAALAALWKASSAVSIRNSSERDLGINRYQRLLSICRYFALHPNTDVTIPVYNVDDGFLGLVWMPSVHVAAVSGDRALLATIIDREPRLINSQCTGMTVIDWCSLRLARDPNEWMRQHLRANRDLLIEKGADIWGSELPLAFLLSSSINVTMLYLHQARNLNELVNTRFMVAADEEIVAIESNRDGWSPLLGAIVAGNDIIAMALIDAGADVTVSGSLTPDGIVQHVLHAAVEEGLSDRLICKLVSHPDIDIDKVDELGRTPLSIAVHEALSKSNAKPYLSIVNLLLENGASPCALGNDTPCNIKALFAEHRPACVREDPRPALLEGILACNLSAVHQICRKFPHWHAWHLDAGRSAFDIVFGNLLTTTSNGVDRQRLTDLAAYLIGACPYPDLRSLRVAVLYGTADLVNSIIAKNPYLLNRTDEHGMTPLSWCSLHLYWNRHDAQRAGPIRDALIQRWHADVDAISFIVAVDLGVTKSYLTRNNGTGIDAVITNADRDVRFPQVAPAGTRGNTALHMALLDRHLCNEEIAMFLVDRGADLTAVDGLGRTPLHLASRAGLHSVVQRILQKASETNVDVITCTDHSDMTPLLMALAYSRGDESSAKTIALLASPPEGRAQLRRIQDSISPQNTKGLRLHRALDVISIVAESSIALAIAHRFEKAVIAATVASFTFVLARKSARARVYLEQSATGASLAATVPKSGAHRAMFGVCVGVSVFLASLFMP</sequence>
<evidence type="ECO:0000313" key="6">
    <source>
        <dbReference type="Proteomes" id="UP000290189"/>
    </source>
</evidence>
<reference evidence="5 6" key="1">
    <citation type="submission" date="2018-03" db="EMBL/GenBank/DDBJ databases">
        <authorList>
            <person name="Fogelqvist J."/>
        </authorList>
    </citation>
    <scope>NUCLEOTIDE SEQUENCE [LARGE SCALE GENOMIC DNA]</scope>
</reference>
<keyword evidence="1" id="KW-0677">Repeat</keyword>
<protein>
    <submittedName>
        <fullName evidence="5">Uncharacterized protein</fullName>
    </submittedName>
</protein>
<dbReference type="SMART" id="SM00248">
    <property type="entry name" value="ANK"/>
    <property type="match status" value="7"/>
</dbReference>
<feature type="repeat" description="ANK" evidence="3">
    <location>
        <begin position="419"/>
        <end position="451"/>
    </location>
</feature>
<dbReference type="InterPro" id="IPR036770">
    <property type="entry name" value="Ankyrin_rpt-contain_sf"/>
</dbReference>
<evidence type="ECO:0000256" key="1">
    <source>
        <dbReference type="ARBA" id="ARBA00022737"/>
    </source>
</evidence>
<feature type="repeat" description="ANK" evidence="3">
    <location>
        <begin position="63"/>
        <end position="95"/>
    </location>
</feature>
<dbReference type="PROSITE" id="PS50088">
    <property type="entry name" value="ANK_REPEAT"/>
    <property type="match status" value="5"/>
</dbReference>